<dbReference type="GO" id="GO:0005886">
    <property type="term" value="C:plasma membrane"/>
    <property type="evidence" value="ECO:0007669"/>
    <property type="project" value="UniProtKB-SubCell"/>
</dbReference>
<evidence type="ECO:0000256" key="2">
    <source>
        <dbReference type="ARBA" id="ARBA00006810"/>
    </source>
</evidence>
<organism evidence="14 15">
    <name type="scientific">Allofrancisella frigidaquae</name>
    <dbReference type="NCBI Taxonomy" id="1085644"/>
    <lineage>
        <taxon>Bacteria</taxon>
        <taxon>Pseudomonadati</taxon>
        <taxon>Pseudomonadota</taxon>
        <taxon>Gammaproteobacteria</taxon>
        <taxon>Thiotrichales</taxon>
        <taxon>Francisellaceae</taxon>
        <taxon>Allofrancisella</taxon>
    </lineage>
</organism>
<keyword evidence="6 12" id="KW-0812">Transmembrane</keyword>
<evidence type="ECO:0000256" key="9">
    <source>
        <dbReference type="ARBA" id="ARBA00023065"/>
    </source>
</evidence>
<sequence length="269" mass="30386">MANTESSSQIATGYVQHHLQHWQVSLGEGSFWQLNVDSLLVSIVLGSMFIFIMFLVARRASADVPGKFQNIVEAIWEWMDGLVAENYHYKRNFVTPLALTVFVWVVLMNFMDLLPVDIFGWIIGFFTNSHEAYFRVVPTADPNVTFAMSIAVFFLVIFYNIRAKGFGLVKEILSAPFGIWLFPLNIFFRLVDEVVKPVSLSLRLFGNIFAGELIFILIALLYVSGWIAGGAGVVLGSIWAIFHILIVLIQAFVFMMLTVVYLNMAQEAH</sequence>
<dbReference type="InterPro" id="IPR000568">
    <property type="entry name" value="ATP_synth_F0_asu"/>
</dbReference>
<comment type="similarity">
    <text evidence="2 12 13">Belongs to the ATPase A chain family.</text>
</comment>
<dbReference type="AlphaFoldDB" id="A0A6M3HS80"/>
<feature type="transmembrane region" description="Helical" evidence="12">
    <location>
        <begin position="97"/>
        <end position="123"/>
    </location>
</feature>
<dbReference type="InterPro" id="IPR023011">
    <property type="entry name" value="ATP_synth_F0_asu_AS"/>
</dbReference>
<evidence type="ECO:0000256" key="3">
    <source>
        <dbReference type="ARBA" id="ARBA00022448"/>
    </source>
</evidence>
<dbReference type="GO" id="GO:0045259">
    <property type="term" value="C:proton-transporting ATP synthase complex"/>
    <property type="evidence" value="ECO:0007669"/>
    <property type="project" value="UniProtKB-KW"/>
</dbReference>
<evidence type="ECO:0000256" key="11">
    <source>
        <dbReference type="ARBA" id="ARBA00023310"/>
    </source>
</evidence>
<accession>A0A6M3HS80</accession>
<comment type="subcellular location">
    <subcellularLocation>
        <location evidence="12 13">Cell membrane</location>
        <topology evidence="12 13">Multi-pass membrane protein</topology>
    </subcellularLocation>
    <subcellularLocation>
        <location evidence="1">Membrane</location>
        <topology evidence="1">Multi-pass membrane protein</topology>
    </subcellularLocation>
</comment>
<keyword evidence="5 12" id="KW-0138">CF(0)</keyword>
<keyword evidence="10 12" id="KW-0472">Membrane</keyword>
<dbReference type="GO" id="GO:0042777">
    <property type="term" value="P:proton motive force-driven plasma membrane ATP synthesis"/>
    <property type="evidence" value="ECO:0007669"/>
    <property type="project" value="TreeGrafter"/>
</dbReference>
<keyword evidence="3 12" id="KW-0813">Transport</keyword>
<evidence type="ECO:0000256" key="13">
    <source>
        <dbReference type="RuleBase" id="RU000483"/>
    </source>
</evidence>
<evidence type="ECO:0000256" key="6">
    <source>
        <dbReference type="ARBA" id="ARBA00022692"/>
    </source>
</evidence>
<evidence type="ECO:0000256" key="1">
    <source>
        <dbReference type="ARBA" id="ARBA00004141"/>
    </source>
</evidence>
<keyword evidence="8 12" id="KW-1133">Transmembrane helix</keyword>
<dbReference type="InterPro" id="IPR035908">
    <property type="entry name" value="F0_ATP_A_sf"/>
</dbReference>
<dbReference type="EMBL" id="CP038017">
    <property type="protein sequence ID" value="QIV93977.1"/>
    <property type="molecule type" value="Genomic_DNA"/>
</dbReference>
<reference evidence="14 15" key="1">
    <citation type="submission" date="2019-03" db="EMBL/GenBank/DDBJ databases">
        <title>Complete Genome Sequence of Allofrancisella frigidaquae Strain SYSU 10HL1970 Isolated from Water-Cooling Systems in China.</title>
        <authorList>
            <person name="Ohrman C."/>
            <person name="Uneklint I."/>
            <person name="Sjodin A."/>
        </authorList>
    </citation>
    <scope>NUCLEOTIDE SEQUENCE [LARGE SCALE GENOMIC DNA]</scope>
    <source>
        <strain evidence="14 15">SYSU 10HL1970</strain>
    </source>
</reference>
<name>A0A6M3HS80_9GAMM</name>
<keyword evidence="7 12" id="KW-0375">Hydrogen ion transport</keyword>
<evidence type="ECO:0000256" key="8">
    <source>
        <dbReference type="ARBA" id="ARBA00022989"/>
    </source>
</evidence>
<dbReference type="Pfam" id="PF00119">
    <property type="entry name" value="ATP-synt_A"/>
    <property type="match status" value="1"/>
</dbReference>
<evidence type="ECO:0000256" key="12">
    <source>
        <dbReference type="HAMAP-Rule" id="MF_01393"/>
    </source>
</evidence>
<dbReference type="PANTHER" id="PTHR42823:SF3">
    <property type="entry name" value="ATP SYNTHASE SUBUNIT A, CHLOROPLASTIC"/>
    <property type="match status" value="1"/>
</dbReference>
<feature type="transmembrane region" description="Helical" evidence="12">
    <location>
        <begin position="143"/>
        <end position="161"/>
    </location>
</feature>
<dbReference type="RefSeq" id="WP_172106241.1">
    <property type="nucleotide sequence ID" value="NZ_CP038017.1"/>
</dbReference>
<dbReference type="NCBIfam" id="TIGR01131">
    <property type="entry name" value="ATP_synt_6_or_A"/>
    <property type="match status" value="1"/>
</dbReference>
<dbReference type="InterPro" id="IPR045082">
    <property type="entry name" value="ATP_syn_F0_a_bact/chloroplast"/>
</dbReference>
<proteinExistence type="inferred from homology"/>
<keyword evidence="15" id="KW-1185">Reference proteome</keyword>
<dbReference type="KEGG" id="afri:E3E15_00825"/>
<protein>
    <recommendedName>
        <fullName evidence="12 13">ATP synthase subunit a</fullName>
    </recommendedName>
    <alternativeName>
        <fullName evidence="12">ATP synthase F0 sector subunit a</fullName>
    </alternativeName>
    <alternativeName>
        <fullName evidence="12">F-ATPase subunit 6</fullName>
    </alternativeName>
</protein>
<dbReference type="Proteomes" id="UP000503320">
    <property type="component" value="Chromosome"/>
</dbReference>
<feature type="transmembrane region" description="Helical" evidence="12">
    <location>
        <begin position="240"/>
        <end position="262"/>
    </location>
</feature>
<dbReference type="PROSITE" id="PS00449">
    <property type="entry name" value="ATPASE_A"/>
    <property type="match status" value="1"/>
</dbReference>
<evidence type="ECO:0000256" key="7">
    <source>
        <dbReference type="ARBA" id="ARBA00022781"/>
    </source>
</evidence>
<keyword evidence="11 12" id="KW-0066">ATP synthesis</keyword>
<dbReference type="Gene3D" id="1.20.120.220">
    <property type="entry name" value="ATP synthase, F0 complex, subunit A"/>
    <property type="match status" value="1"/>
</dbReference>
<evidence type="ECO:0000256" key="4">
    <source>
        <dbReference type="ARBA" id="ARBA00022475"/>
    </source>
</evidence>
<dbReference type="SUPFAM" id="SSF81336">
    <property type="entry name" value="F1F0 ATP synthase subunit A"/>
    <property type="match status" value="1"/>
</dbReference>
<dbReference type="GO" id="GO:0046933">
    <property type="term" value="F:proton-transporting ATP synthase activity, rotational mechanism"/>
    <property type="evidence" value="ECO:0007669"/>
    <property type="project" value="UniProtKB-UniRule"/>
</dbReference>
<dbReference type="HAMAP" id="MF_01393">
    <property type="entry name" value="ATP_synth_a_bact"/>
    <property type="match status" value="1"/>
</dbReference>
<keyword evidence="4 12" id="KW-1003">Cell membrane</keyword>
<gene>
    <name evidence="12 14" type="primary">atpB</name>
    <name evidence="14" type="ORF">E3E15_00825</name>
</gene>
<dbReference type="CDD" id="cd00310">
    <property type="entry name" value="ATP-synt_Fo_a_6"/>
    <property type="match status" value="1"/>
</dbReference>
<evidence type="ECO:0000256" key="5">
    <source>
        <dbReference type="ARBA" id="ARBA00022547"/>
    </source>
</evidence>
<dbReference type="PRINTS" id="PR00123">
    <property type="entry name" value="ATPASEA"/>
</dbReference>
<dbReference type="FunFam" id="1.20.120.220:FF:000002">
    <property type="entry name" value="ATP synthase subunit a"/>
    <property type="match status" value="1"/>
</dbReference>
<evidence type="ECO:0000313" key="15">
    <source>
        <dbReference type="Proteomes" id="UP000503320"/>
    </source>
</evidence>
<keyword evidence="9 12" id="KW-0406">Ion transport</keyword>
<evidence type="ECO:0000313" key="14">
    <source>
        <dbReference type="EMBL" id="QIV93977.1"/>
    </source>
</evidence>
<feature type="transmembrane region" description="Helical" evidence="12">
    <location>
        <begin position="39"/>
        <end position="57"/>
    </location>
</feature>
<dbReference type="PANTHER" id="PTHR42823">
    <property type="entry name" value="ATP SYNTHASE SUBUNIT A, CHLOROPLASTIC"/>
    <property type="match status" value="1"/>
</dbReference>
<feature type="transmembrane region" description="Helical" evidence="12">
    <location>
        <begin position="208"/>
        <end position="228"/>
    </location>
</feature>
<evidence type="ECO:0000256" key="10">
    <source>
        <dbReference type="ARBA" id="ARBA00023136"/>
    </source>
</evidence>
<dbReference type="NCBIfam" id="NF004477">
    <property type="entry name" value="PRK05815.1-1"/>
    <property type="match status" value="1"/>
</dbReference>
<comment type="function">
    <text evidence="12 13">Key component of the proton channel; it plays a direct role in the translocation of protons across the membrane.</text>
</comment>